<keyword evidence="5" id="KW-1185">Reference proteome</keyword>
<dbReference type="PANTHER" id="PTHR11845">
    <property type="entry name" value="5'-DEOXYNUCLEOTIDASE HDDC2"/>
    <property type="match status" value="1"/>
</dbReference>
<evidence type="ECO:0000256" key="2">
    <source>
        <dbReference type="ARBA" id="ARBA00022801"/>
    </source>
</evidence>
<evidence type="ECO:0000313" key="4">
    <source>
        <dbReference type="EMBL" id="MQM73520.1"/>
    </source>
</evidence>
<accession>A0A6L5GUQ6</accession>
<dbReference type="GO" id="GO:0002953">
    <property type="term" value="F:5'-deoxynucleotidase activity"/>
    <property type="evidence" value="ECO:0007669"/>
    <property type="project" value="InterPro"/>
</dbReference>
<sequence>MQEIDQKRLHQQLDFILEIDKEKNVFRQTHLSGGGRAENDAEHAWHMAVMMALLAEYADDDFDLARGMLMCLIHDIVEIDAGDTYAYDEKAKQTQNDREERAADRIFGLLPEDQGAKLRALFEEFDAGVTPEARFARAMDNLQPVLLNNSNGGGDWRRHHVRRDQIEKRQIGTKRGSVSLYNLVEAIIDKNVAEGNIAPAAEAAASGQHDGKGDADGIA</sequence>
<comment type="caution">
    <text evidence="4">The sequence shown here is derived from an EMBL/GenBank/DDBJ whole genome shotgun (WGS) entry which is preliminary data.</text>
</comment>
<dbReference type="InterPro" id="IPR006674">
    <property type="entry name" value="HD_domain"/>
</dbReference>
<dbReference type="Proteomes" id="UP000473648">
    <property type="component" value="Unassembled WGS sequence"/>
</dbReference>
<protein>
    <submittedName>
        <fullName evidence="4">HD domain-containing protein</fullName>
    </submittedName>
</protein>
<name>A0A6L5GUQ6_9FIRM</name>
<dbReference type="InterPro" id="IPR039356">
    <property type="entry name" value="YfbR/HDDC2"/>
</dbReference>
<dbReference type="EMBL" id="VOGB01000005">
    <property type="protein sequence ID" value="MQM73520.1"/>
    <property type="molecule type" value="Genomic_DNA"/>
</dbReference>
<dbReference type="Pfam" id="PF13023">
    <property type="entry name" value="HD_3"/>
    <property type="match status" value="1"/>
</dbReference>
<dbReference type="PANTHER" id="PTHR11845:SF13">
    <property type="entry name" value="5'-DEOXYNUCLEOTIDASE HDDC2"/>
    <property type="match status" value="1"/>
</dbReference>
<organism evidence="4 5">
    <name type="scientific">Candidatus Pseudoramibacter fermentans</name>
    <dbReference type="NCBI Taxonomy" id="2594427"/>
    <lineage>
        <taxon>Bacteria</taxon>
        <taxon>Bacillati</taxon>
        <taxon>Bacillota</taxon>
        <taxon>Clostridia</taxon>
        <taxon>Eubacteriales</taxon>
        <taxon>Eubacteriaceae</taxon>
        <taxon>Pseudoramibacter</taxon>
    </lineage>
</organism>
<dbReference type="AlphaFoldDB" id="A0A6L5GUQ6"/>
<dbReference type="SUPFAM" id="SSF109604">
    <property type="entry name" value="HD-domain/PDEase-like"/>
    <property type="match status" value="1"/>
</dbReference>
<dbReference type="GO" id="GO:0005737">
    <property type="term" value="C:cytoplasm"/>
    <property type="evidence" value="ECO:0007669"/>
    <property type="project" value="TreeGrafter"/>
</dbReference>
<evidence type="ECO:0000259" key="3">
    <source>
        <dbReference type="Pfam" id="PF13023"/>
    </source>
</evidence>
<keyword evidence="2" id="KW-0378">Hydrolase</keyword>
<reference evidence="4" key="1">
    <citation type="journal article" date="2020" name="Appl. Environ. Microbiol.">
        <title>Medium-Chain Fatty Acid Synthesis by 'Candidatus Weimeria bifida' gen. nov., sp. nov., and 'Candidatus Pseudoramibacter fermentans' sp. nov.</title>
        <authorList>
            <person name="Scarborough M.J."/>
            <person name="Myers K.S."/>
            <person name="Donohue T.J."/>
            <person name="Noguera D.R."/>
        </authorList>
    </citation>
    <scope>NUCLEOTIDE SEQUENCE</scope>
    <source>
        <strain evidence="4">EUB1.1</strain>
    </source>
</reference>
<dbReference type="Gene3D" id="1.10.3210.10">
    <property type="entry name" value="Hypothetical protein af1432"/>
    <property type="match status" value="1"/>
</dbReference>
<keyword evidence="1" id="KW-0479">Metal-binding</keyword>
<dbReference type="GO" id="GO:0046872">
    <property type="term" value="F:metal ion binding"/>
    <property type="evidence" value="ECO:0007669"/>
    <property type="project" value="UniProtKB-KW"/>
</dbReference>
<evidence type="ECO:0000256" key="1">
    <source>
        <dbReference type="ARBA" id="ARBA00022723"/>
    </source>
</evidence>
<evidence type="ECO:0000313" key="5">
    <source>
        <dbReference type="Proteomes" id="UP000473648"/>
    </source>
</evidence>
<proteinExistence type="predicted"/>
<gene>
    <name evidence="4" type="ORF">FRC53_08935</name>
</gene>
<feature type="domain" description="HD" evidence="3">
    <location>
        <begin position="19"/>
        <end position="169"/>
    </location>
</feature>